<comment type="caution">
    <text evidence="2">The sequence shown here is derived from an EMBL/GenBank/DDBJ whole genome shotgun (WGS) entry which is preliminary data.</text>
</comment>
<feature type="region of interest" description="Disordered" evidence="1">
    <location>
        <begin position="206"/>
        <end position="235"/>
    </location>
</feature>
<dbReference type="Gramene" id="rna47956">
    <property type="protein sequence ID" value="RHN41614.1"/>
    <property type="gene ID" value="gene47956"/>
</dbReference>
<reference evidence="2" key="1">
    <citation type="journal article" date="2018" name="Nat. Plants">
        <title>Whole-genome landscape of Medicago truncatula symbiotic genes.</title>
        <authorList>
            <person name="Pecrix Y."/>
            <person name="Gamas P."/>
            <person name="Carrere S."/>
        </authorList>
    </citation>
    <scope>NUCLEOTIDE SEQUENCE</scope>
    <source>
        <tissue evidence="2">Leaves</tissue>
    </source>
</reference>
<organism evidence="2">
    <name type="scientific">Medicago truncatula</name>
    <name type="common">Barrel medic</name>
    <name type="synonym">Medicago tribuloides</name>
    <dbReference type="NCBI Taxonomy" id="3880"/>
    <lineage>
        <taxon>Eukaryota</taxon>
        <taxon>Viridiplantae</taxon>
        <taxon>Streptophyta</taxon>
        <taxon>Embryophyta</taxon>
        <taxon>Tracheophyta</taxon>
        <taxon>Spermatophyta</taxon>
        <taxon>Magnoliopsida</taxon>
        <taxon>eudicotyledons</taxon>
        <taxon>Gunneridae</taxon>
        <taxon>Pentapetalae</taxon>
        <taxon>rosids</taxon>
        <taxon>fabids</taxon>
        <taxon>Fabales</taxon>
        <taxon>Fabaceae</taxon>
        <taxon>Papilionoideae</taxon>
        <taxon>50 kb inversion clade</taxon>
        <taxon>NPAAA clade</taxon>
        <taxon>Hologalegina</taxon>
        <taxon>IRL clade</taxon>
        <taxon>Trifolieae</taxon>
        <taxon>Medicago</taxon>
    </lineage>
</organism>
<feature type="compositionally biased region" description="Basic and acidic residues" evidence="1">
    <location>
        <begin position="130"/>
        <end position="151"/>
    </location>
</feature>
<feature type="compositionally biased region" description="Basic and acidic residues" evidence="1">
    <location>
        <begin position="159"/>
        <end position="172"/>
    </location>
</feature>
<protein>
    <submittedName>
        <fullName evidence="2">Uncharacterized protein</fullName>
    </submittedName>
</protein>
<feature type="region of interest" description="Disordered" evidence="1">
    <location>
        <begin position="130"/>
        <end position="175"/>
    </location>
</feature>
<feature type="compositionally biased region" description="Basic residues" evidence="1">
    <location>
        <begin position="216"/>
        <end position="227"/>
    </location>
</feature>
<dbReference type="AlphaFoldDB" id="A0A396GPV3"/>
<dbReference type="Proteomes" id="UP000265566">
    <property type="component" value="Chromosome 8"/>
</dbReference>
<name>A0A396GPV3_MEDTR</name>
<evidence type="ECO:0000256" key="1">
    <source>
        <dbReference type="SAM" id="MobiDB-lite"/>
    </source>
</evidence>
<dbReference type="InterPro" id="IPR025322">
    <property type="entry name" value="PADRE_dom"/>
</dbReference>
<accession>A0A396GPV3</accession>
<evidence type="ECO:0000313" key="2">
    <source>
        <dbReference type="EMBL" id="RHN41614.1"/>
    </source>
</evidence>
<proteinExistence type="predicted"/>
<sequence>MIEYDETSRLYNFELQAMLKRVVHSLGFVENTDNKDSKSKKKGNIKGYKDPQFSSKSKDFVVKIAHAGGKQDVYRHAVPVYALMTKYPGMCIASPEVFKSPHQSVLWKEDLLLPGHKYILISLKDVEKLKRKHPEKDHTKETNGVVEKENLGTKSKSPSNEHKHKENGKMKELNGVSEGMEVDTKMNENVVEGEVLEDSFTLAKNFYTSPKEKTTKPSRKRGLRPKKNFVPPFPKARQYRSLGWKPSLPAVKELSP</sequence>
<dbReference type="PANTHER" id="PTHR33052">
    <property type="entry name" value="DUF4228 DOMAIN PROTEIN-RELATED"/>
    <property type="match status" value="1"/>
</dbReference>
<dbReference type="Pfam" id="PF14009">
    <property type="entry name" value="PADRE"/>
    <property type="match status" value="1"/>
</dbReference>
<dbReference type="EMBL" id="PSQE01000008">
    <property type="protein sequence ID" value="RHN41614.1"/>
    <property type="molecule type" value="Genomic_DNA"/>
</dbReference>
<gene>
    <name evidence="2" type="ORF">MtrunA17_Chr8g0367941</name>
</gene>